<gene>
    <name evidence="2" type="ORF">S03H2_10332</name>
</gene>
<dbReference type="SUPFAM" id="SSF52218">
    <property type="entry name" value="Flavoproteins"/>
    <property type="match status" value="1"/>
</dbReference>
<dbReference type="PROSITE" id="PS50902">
    <property type="entry name" value="FLAVODOXIN_LIKE"/>
    <property type="match status" value="1"/>
</dbReference>
<dbReference type="GO" id="GO:0010181">
    <property type="term" value="F:FMN binding"/>
    <property type="evidence" value="ECO:0007669"/>
    <property type="project" value="InterPro"/>
</dbReference>
<organism evidence="2">
    <name type="scientific">marine sediment metagenome</name>
    <dbReference type="NCBI Taxonomy" id="412755"/>
    <lineage>
        <taxon>unclassified sequences</taxon>
        <taxon>metagenomes</taxon>
        <taxon>ecological metagenomes</taxon>
    </lineage>
</organism>
<dbReference type="InterPro" id="IPR029039">
    <property type="entry name" value="Flavoprotein-like_sf"/>
</dbReference>
<sequence length="203" mass="22599">MDKILVAYATMAGSTVEVAQAVGEEIAKSGAQVEVLPISDVEHLQAYDGVVVGGPMIMGWHRKALRFLKKHRKAFQKIPLAVFVMAMSLTETDETPAEGVMVIIDEKLPKPPENKAELSFRERYARPSKYLAPILRATCPVKPVSIGVFGGWLEYGRLKWWAVLFAMLVIQAPAGDRRNWETIRSWAAELPAALQVEERRVEG</sequence>
<dbReference type="InterPro" id="IPR026816">
    <property type="entry name" value="Flavodoxin_dom"/>
</dbReference>
<proteinExistence type="predicted"/>
<dbReference type="InterPro" id="IPR052200">
    <property type="entry name" value="Protoporphyrinogen_IX_DH"/>
</dbReference>
<reference evidence="2" key="1">
    <citation type="journal article" date="2014" name="Front. Microbiol.">
        <title>High frequency of phylogenetically diverse reductive dehalogenase-homologous genes in deep subseafloor sedimentary metagenomes.</title>
        <authorList>
            <person name="Kawai M."/>
            <person name="Futagami T."/>
            <person name="Toyoda A."/>
            <person name="Takaki Y."/>
            <person name="Nishi S."/>
            <person name="Hori S."/>
            <person name="Arai W."/>
            <person name="Tsubouchi T."/>
            <person name="Morono Y."/>
            <person name="Uchiyama I."/>
            <person name="Ito T."/>
            <person name="Fujiyama A."/>
            <person name="Inagaki F."/>
            <person name="Takami H."/>
        </authorList>
    </citation>
    <scope>NUCLEOTIDE SEQUENCE</scope>
    <source>
        <strain evidence="2">Expedition CK06-06</strain>
    </source>
</reference>
<dbReference type="PANTHER" id="PTHR38030:SF2">
    <property type="entry name" value="PROTOPORPHYRINOGEN IX DEHYDROGENASE [QUINONE]"/>
    <property type="match status" value="1"/>
</dbReference>
<dbReference type="InterPro" id="IPR008254">
    <property type="entry name" value="Flavodoxin/NO_synth"/>
</dbReference>
<dbReference type="Pfam" id="PF12724">
    <property type="entry name" value="Flavodoxin_5"/>
    <property type="match status" value="1"/>
</dbReference>
<dbReference type="GO" id="GO:0006783">
    <property type="term" value="P:heme biosynthetic process"/>
    <property type="evidence" value="ECO:0007669"/>
    <property type="project" value="TreeGrafter"/>
</dbReference>
<dbReference type="Gene3D" id="3.40.50.360">
    <property type="match status" value="1"/>
</dbReference>
<dbReference type="GO" id="GO:0070819">
    <property type="term" value="F:menaquinone-dependent protoporphyrinogen oxidase activity"/>
    <property type="evidence" value="ECO:0007669"/>
    <property type="project" value="TreeGrafter"/>
</dbReference>
<comment type="caution">
    <text evidence="2">The sequence shown here is derived from an EMBL/GenBank/DDBJ whole genome shotgun (WGS) entry which is preliminary data.</text>
</comment>
<dbReference type="AlphaFoldDB" id="X1FZ67"/>
<name>X1FZ67_9ZZZZ</name>
<feature type="domain" description="Flavodoxin-like" evidence="1">
    <location>
        <begin position="4"/>
        <end position="191"/>
    </location>
</feature>
<accession>X1FZ67</accession>
<evidence type="ECO:0000313" key="2">
    <source>
        <dbReference type="EMBL" id="GAH34629.1"/>
    </source>
</evidence>
<dbReference type="EMBL" id="BARU01005320">
    <property type="protein sequence ID" value="GAH34629.1"/>
    <property type="molecule type" value="Genomic_DNA"/>
</dbReference>
<dbReference type="PANTHER" id="PTHR38030">
    <property type="entry name" value="PROTOPORPHYRINOGEN IX DEHYDROGENASE [MENAQUINONE]"/>
    <property type="match status" value="1"/>
</dbReference>
<protein>
    <recommendedName>
        <fullName evidence="1">Flavodoxin-like domain-containing protein</fullName>
    </recommendedName>
</protein>
<evidence type="ECO:0000259" key="1">
    <source>
        <dbReference type="PROSITE" id="PS50902"/>
    </source>
</evidence>